<evidence type="ECO:0000256" key="1">
    <source>
        <dbReference type="ARBA" id="ARBA00022737"/>
    </source>
</evidence>
<dbReference type="PANTHER" id="PTHR22870:SF446">
    <property type="entry name" value="REGULATOR OF CHROMOSOME CONDENSATION DOMAIN-CONTAINING PROTEIN"/>
    <property type="match status" value="1"/>
</dbReference>
<dbReference type="InterPro" id="IPR051210">
    <property type="entry name" value="Ub_ligase/GEF_domain"/>
</dbReference>
<reference evidence="4" key="1">
    <citation type="submission" date="2017-03" db="EMBL/GenBank/DDBJ databases">
        <title>Genomes of endolithic fungi from Antarctica.</title>
        <authorList>
            <person name="Coleine C."/>
            <person name="Masonjones S."/>
            <person name="Stajich J.E."/>
        </authorList>
    </citation>
    <scope>NUCLEOTIDE SEQUENCE [LARGE SCALE GENOMIC DNA]</scope>
    <source>
        <strain evidence="4">CCFEE 5527</strain>
    </source>
</reference>
<dbReference type="PANTHER" id="PTHR22870">
    <property type="entry name" value="REGULATOR OF CHROMOSOME CONDENSATION"/>
    <property type="match status" value="1"/>
</dbReference>
<evidence type="ECO:0000256" key="2">
    <source>
        <dbReference type="PROSITE-ProRule" id="PRU00235"/>
    </source>
</evidence>
<keyword evidence="4" id="KW-1185">Reference proteome</keyword>
<keyword evidence="1" id="KW-0677">Repeat</keyword>
<dbReference type="PROSITE" id="PS50012">
    <property type="entry name" value="RCC1_3"/>
    <property type="match status" value="2"/>
</dbReference>
<dbReference type="AlphaFoldDB" id="A0A1V8TNJ6"/>
<organism evidence="3 4">
    <name type="scientific">Cryoendolithus antarcticus</name>
    <dbReference type="NCBI Taxonomy" id="1507870"/>
    <lineage>
        <taxon>Eukaryota</taxon>
        <taxon>Fungi</taxon>
        <taxon>Dikarya</taxon>
        <taxon>Ascomycota</taxon>
        <taxon>Pezizomycotina</taxon>
        <taxon>Dothideomycetes</taxon>
        <taxon>Dothideomycetidae</taxon>
        <taxon>Cladosporiales</taxon>
        <taxon>Cladosporiaceae</taxon>
        <taxon>Cryoendolithus</taxon>
    </lineage>
</organism>
<comment type="caution">
    <text evidence="3">The sequence shown here is derived from an EMBL/GenBank/DDBJ whole genome shotgun (WGS) entry which is preliminary data.</text>
</comment>
<evidence type="ECO:0000313" key="4">
    <source>
        <dbReference type="Proteomes" id="UP000192596"/>
    </source>
</evidence>
<protein>
    <recommendedName>
        <fullName evidence="5">RCC1/BLIP-II protein</fullName>
    </recommendedName>
</protein>
<name>A0A1V8TNJ6_9PEZI</name>
<accession>A0A1V8TNJ6</accession>
<dbReference type="Gene3D" id="2.130.10.30">
    <property type="entry name" value="Regulator of chromosome condensation 1/beta-lactamase-inhibitor protein II"/>
    <property type="match status" value="1"/>
</dbReference>
<dbReference type="InterPro" id="IPR000408">
    <property type="entry name" value="Reg_chr_condens"/>
</dbReference>
<feature type="repeat" description="RCC1" evidence="2">
    <location>
        <begin position="201"/>
        <end position="255"/>
    </location>
</feature>
<dbReference type="InParanoid" id="A0A1V8TNJ6"/>
<proteinExistence type="predicted"/>
<feature type="repeat" description="RCC1" evidence="2">
    <location>
        <begin position="314"/>
        <end position="363"/>
    </location>
</feature>
<evidence type="ECO:0008006" key="5">
    <source>
        <dbReference type="Google" id="ProtNLM"/>
    </source>
</evidence>
<dbReference type="InterPro" id="IPR009091">
    <property type="entry name" value="RCC1/BLIP-II"/>
</dbReference>
<sequence>MKLLAAGSNSHHQLNDSTTDVRSFERLALESEPGLESIDIGLLYASWSTTTLVSQTTKLINLGHRPWSTPHPPTEKVHSPFGDHNGLIGCLDTEGRIWFLHTNPRNASARQSPLTLLNDDDAPKLGCFALADNGKVALSFKQAPNGQLAHIVEFATLEAFKQWYLDPSDSAKAPAAHHMLPGQPVQLIANAATFLLLMAGGEVYSWGDPRYRTLGRSIVGEAVPADKPGVINALGGMKVDKIACCGWLSAALCDQALYIWGSTLPSKDNEIKALTELGPDELELVDVPSDGVESVDFIDVSVGDNHVAAASANGRLFLIGDNTYGQLGLGEQVFSDDWVEVPSVESALRVQCGPQSTFVWVNAD</sequence>
<dbReference type="Proteomes" id="UP000192596">
    <property type="component" value="Unassembled WGS sequence"/>
</dbReference>
<dbReference type="STRING" id="1507870.A0A1V8TNJ6"/>
<dbReference type="OrthoDB" id="5370059at2759"/>
<dbReference type="Pfam" id="PF13540">
    <property type="entry name" value="RCC1_2"/>
    <property type="match status" value="1"/>
</dbReference>
<evidence type="ECO:0000313" key="3">
    <source>
        <dbReference type="EMBL" id="OQO12940.1"/>
    </source>
</evidence>
<dbReference type="Pfam" id="PF00415">
    <property type="entry name" value="RCC1"/>
    <property type="match status" value="1"/>
</dbReference>
<gene>
    <name evidence="3" type="ORF">B0A48_02404</name>
</gene>
<dbReference type="EMBL" id="NAJO01000004">
    <property type="protein sequence ID" value="OQO12940.1"/>
    <property type="molecule type" value="Genomic_DNA"/>
</dbReference>
<dbReference type="SUPFAM" id="SSF50985">
    <property type="entry name" value="RCC1/BLIP-II"/>
    <property type="match status" value="1"/>
</dbReference>